<feature type="domain" description="ABC transporter substrate-binding protein PnrA-like" evidence="7">
    <location>
        <begin position="46"/>
        <end position="317"/>
    </location>
</feature>
<comment type="caution">
    <text evidence="8">The sequence shown here is derived from an EMBL/GenBank/DDBJ whole genome shotgun (WGS) entry which is preliminary data.</text>
</comment>
<dbReference type="PANTHER" id="PTHR34296">
    <property type="entry name" value="TRANSCRIPTIONAL ACTIVATOR PROTEIN MED"/>
    <property type="match status" value="1"/>
</dbReference>
<keyword evidence="9" id="KW-1185">Reference proteome</keyword>
<dbReference type="Pfam" id="PF02608">
    <property type="entry name" value="Bmp"/>
    <property type="match status" value="1"/>
</dbReference>
<gene>
    <name evidence="8" type="ORF">KTH90_22650</name>
</gene>
<protein>
    <submittedName>
        <fullName evidence="8">BMP family ABC transporter substrate-binding protein</fullName>
    </submittedName>
</protein>
<evidence type="ECO:0000256" key="2">
    <source>
        <dbReference type="ARBA" id="ARBA00022475"/>
    </source>
</evidence>
<feature type="region of interest" description="Disordered" evidence="6">
    <location>
        <begin position="334"/>
        <end position="355"/>
    </location>
</feature>
<keyword evidence="3" id="KW-0732">Signal</keyword>
<feature type="region of interest" description="Disordered" evidence="6">
    <location>
        <begin position="1"/>
        <end position="31"/>
    </location>
</feature>
<dbReference type="Gene3D" id="3.40.50.2300">
    <property type="match status" value="2"/>
</dbReference>
<evidence type="ECO:0000256" key="4">
    <source>
        <dbReference type="ARBA" id="ARBA00023136"/>
    </source>
</evidence>
<evidence type="ECO:0000313" key="8">
    <source>
        <dbReference type="EMBL" id="MBU9728795.1"/>
    </source>
</evidence>
<evidence type="ECO:0000259" key="7">
    <source>
        <dbReference type="Pfam" id="PF02608"/>
    </source>
</evidence>
<dbReference type="CDD" id="cd19964">
    <property type="entry name" value="PBP1_BMP-like"/>
    <property type="match status" value="1"/>
</dbReference>
<evidence type="ECO:0000256" key="1">
    <source>
        <dbReference type="ARBA" id="ARBA00004236"/>
    </source>
</evidence>
<dbReference type="Proteomes" id="UP001314681">
    <property type="component" value="Unassembled WGS sequence"/>
</dbReference>
<evidence type="ECO:0000313" key="9">
    <source>
        <dbReference type="Proteomes" id="UP001314681"/>
    </source>
</evidence>
<dbReference type="InterPro" id="IPR050957">
    <property type="entry name" value="BMP_lipoprotein"/>
</dbReference>
<accession>A0ABS6KE44</accession>
<dbReference type="EMBL" id="JAHQCX010000024">
    <property type="protein sequence ID" value="MBU9728795.1"/>
    <property type="molecule type" value="Genomic_DNA"/>
</dbReference>
<keyword evidence="4" id="KW-0472">Membrane</keyword>
<name>A0ABS6KE44_9FIRM</name>
<sequence>MLLPVAGCGKEGQAGDVSTADQGNSGGPVGNGQTDVKFGLILPTEGLGDKNFCDMGYEGLLMAQKDFGIEFTYAEPKSVSDYEAAFRMYAESGEYELILGLGSGQSDAMTAVASEFPDQKFGIVDSQVDMSNVSCYSTKWPEQTFLCGVLAGLGTLDDRFEKANEENVVGAILGADYPSLRSGVVGFEAGVRYVNPDCEVLSAVVGDFNDPAKGKEVSLSMYKRGADFIQQIAGATGLGLFSAAKEADRYAIGVGKSQSYIEPDYIIATSVGNVHLMIYNEIKTTLDGTWEPGVHNWGIKEDAVGFSNEDSNITIPEDVLAVIEEIKGKVSSGELIPPSTEEELDEWLTQHQYSK</sequence>
<reference evidence="8 9" key="1">
    <citation type="submission" date="2021-06" db="EMBL/GenBank/DDBJ databases">
        <title>Description of novel taxa of the family Lachnospiraceae.</title>
        <authorList>
            <person name="Chaplin A.V."/>
            <person name="Sokolova S.R."/>
            <person name="Pikina A.P."/>
            <person name="Korzhanova M."/>
            <person name="Belova V."/>
            <person name="Korostin D."/>
            <person name="Efimov B.A."/>
        </authorList>
    </citation>
    <scope>NUCLEOTIDE SEQUENCE [LARGE SCALE GENOMIC DNA]</scope>
    <source>
        <strain evidence="8 9">ASD4241</strain>
    </source>
</reference>
<dbReference type="InterPro" id="IPR003760">
    <property type="entry name" value="PnrA-like"/>
</dbReference>
<proteinExistence type="predicted"/>
<evidence type="ECO:0000256" key="6">
    <source>
        <dbReference type="SAM" id="MobiDB-lite"/>
    </source>
</evidence>
<evidence type="ECO:0000256" key="5">
    <source>
        <dbReference type="ARBA" id="ARBA00023288"/>
    </source>
</evidence>
<keyword evidence="2" id="KW-1003">Cell membrane</keyword>
<dbReference type="PANTHER" id="PTHR34296:SF2">
    <property type="entry name" value="ABC TRANSPORTER GUANOSINE-BINDING PROTEIN NUPN"/>
    <property type="match status" value="1"/>
</dbReference>
<keyword evidence="5" id="KW-0449">Lipoprotein</keyword>
<organism evidence="8 9">
    <name type="scientific">Diplocloster modestus</name>
    <dbReference type="NCBI Taxonomy" id="2850322"/>
    <lineage>
        <taxon>Bacteria</taxon>
        <taxon>Bacillati</taxon>
        <taxon>Bacillota</taxon>
        <taxon>Clostridia</taxon>
        <taxon>Lachnospirales</taxon>
        <taxon>Lachnospiraceae</taxon>
        <taxon>Diplocloster</taxon>
    </lineage>
</organism>
<evidence type="ECO:0000256" key="3">
    <source>
        <dbReference type="ARBA" id="ARBA00022729"/>
    </source>
</evidence>
<comment type="subcellular location">
    <subcellularLocation>
        <location evidence="1">Cell membrane</location>
    </subcellularLocation>
</comment>